<sequence>MSPTPPPVDMVELDDQEMSTVDGGTSLPCATAVVTTLTTCFSDTVLWGSCRMGTRGCC</sequence>
<name>A0A7T0LKQ6_9ACTO</name>
<evidence type="ECO:0000313" key="1">
    <source>
        <dbReference type="EMBL" id="QPL05569.1"/>
    </source>
</evidence>
<evidence type="ECO:0000313" key="2">
    <source>
        <dbReference type="Proteomes" id="UP000594637"/>
    </source>
</evidence>
<gene>
    <name evidence="1" type="ORF">ID810_00800</name>
</gene>
<reference evidence="1 2" key="1">
    <citation type="submission" date="2020-11" db="EMBL/GenBank/DDBJ databases">
        <title>Actinomyces sp. ZJ750.</title>
        <authorList>
            <person name="Zhou J."/>
        </authorList>
    </citation>
    <scope>NUCLEOTIDE SEQUENCE [LARGE SCALE GENOMIC DNA]</scope>
    <source>
        <strain evidence="1 2">ZJ750</strain>
    </source>
</reference>
<organism evidence="1 2">
    <name type="scientific">Actinomyces respiraculi</name>
    <dbReference type="NCBI Taxonomy" id="2744574"/>
    <lineage>
        <taxon>Bacteria</taxon>
        <taxon>Bacillati</taxon>
        <taxon>Actinomycetota</taxon>
        <taxon>Actinomycetes</taxon>
        <taxon>Actinomycetales</taxon>
        <taxon>Actinomycetaceae</taxon>
        <taxon>Actinomyces</taxon>
    </lineage>
</organism>
<dbReference type="Proteomes" id="UP000594637">
    <property type="component" value="Chromosome"/>
</dbReference>
<dbReference type="AlphaFoldDB" id="A0A7T0LKQ6"/>
<proteinExistence type="predicted"/>
<protein>
    <submittedName>
        <fullName evidence="1">Chromosome condensation protein CrcB</fullName>
    </submittedName>
</protein>
<keyword evidence="2" id="KW-1185">Reference proteome</keyword>
<dbReference type="RefSeq" id="WP_166857007.1">
    <property type="nucleotide sequence ID" value="NZ_CP063989.1"/>
</dbReference>
<dbReference type="KEGG" id="arep:ID810_00800"/>
<accession>A0A7T0LKQ6</accession>
<dbReference type="EMBL" id="CP063989">
    <property type="protein sequence ID" value="QPL05569.1"/>
    <property type="molecule type" value="Genomic_DNA"/>
</dbReference>